<dbReference type="FunFam" id="1.25.40.1040:FF:000003">
    <property type="entry name" value="N-terminal acetyltransferase A, auxiliary subunit"/>
    <property type="match status" value="1"/>
</dbReference>
<dbReference type="AlphaFoldDB" id="A0A183C969"/>
<keyword evidence="7" id="KW-0418">Kinase</keyword>
<dbReference type="Gene3D" id="1.25.40.1010">
    <property type="match status" value="1"/>
</dbReference>
<dbReference type="InterPro" id="IPR011990">
    <property type="entry name" value="TPR-like_helical_dom_sf"/>
</dbReference>
<evidence type="ECO:0000313" key="15">
    <source>
        <dbReference type="WBParaSite" id="GPLIN_000941700"/>
    </source>
</evidence>
<feature type="region of interest" description="Disordered" evidence="12">
    <location>
        <begin position="996"/>
        <end position="1021"/>
    </location>
</feature>
<dbReference type="InterPro" id="IPR000719">
    <property type="entry name" value="Prot_kinase_dom"/>
</dbReference>
<dbReference type="GO" id="GO:0004689">
    <property type="term" value="F:phosphorylase kinase activity"/>
    <property type="evidence" value="ECO:0007669"/>
    <property type="project" value="UniProtKB-EC"/>
</dbReference>
<dbReference type="Gene3D" id="1.10.510.10">
    <property type="entry name" value="Transferase(Phosphotransferase) domain 1"/>
    <property type="match status" value="1"/>
</dbReference>
<keyword evidence="8 11" id="KW-0802">TPR repeat</keyword>
<dbReference type="InterPro" id="IPR008271">
    <property type="entry name" value="Ser/Thr_kinase_AS"/>
</dbReference>
<dbReference type="InterPro" id="IPR011009">
    <property type="entry name" value="Kinase-like_dom_sf"/>
</dbReference>
<dbReference type="GO" id="GO:0005964">
    <property type="term" value="C:phosphorylase kinase complex"/>
    <property type="evidence" value="ECO:0007669"/>
    <property type="project" value="InterPro"/>
</dbReference>
<dbReference type="PROSITE" id="PS00108">
    <property type="entry name" value="PROTEIN_KINASE_ST"/>
    <property type="match status" value="1"/>
</dbReference>
<reference evidence="15" key="3">
    <citation type="submission" date="2016-06" db="UniProtKB">
        <authorList>
            <consortium name="WormBaseParasite"/>
        </authorList>
    </citation>
    <scope>IDENTIFICATION</scope>
</reference>
<evidence type="ECO:0000256" key="4">
    <source>
        <dbReference type="ARBA" id="ARBA00022600"/>
    </source>
</evidence>
<reference evidence="14" key="1">
    <citation type="submission" date="2013-12" db="EMBL/GenBank/DDBJ databases">
        <authorList>
            <person name="Aslett M."/>
        </authorList>
    </citation>
    <scope>NUCLEOTIDE SEQUENCE [LARGE SCALE GENOMIC DNA]</scope>
    <source>
        <strain evidence="14">Lindley</strain>
    </source>
</reference>
<evidence type="ECO:0000256" key="7">
    <source>
        <dbReference type="ARBA" id="ARBA00022777"/>
    </source>
</evidence>
<dbReference type="SUPFAM" id="SSF48452">
    <property type="entry name" value="TPR-like"/>
    <property type="match status" value="1"/>
</dbReference>
<comment type="catalytic activity">
    <reaction evidence="1">
        <text>2 ATP + phosphorylase b = 2 ADP + phosphorylase a.</text>
        <dbReference type="EC" id="2.7.11.19"/>
    </reaction>
</comment>
<evidence type="ECO:0000256" key="3">
    <source>
        <dbReference type="ARBA" id="ARBA00022527"/>
    </source>
</evidence>
<dbReference type="PROSITE" id="PS50011">
    <property type="entry name" value="PROTEIN_KINASE_DOM"/>
    <property type="match status" value="1"/>
</dbReference>
<evidence type="ECO:0000256" key="1">
    <source>
        <dbReference type="ARBA" id="ARBA00001674"/>
    </source>
</evidence>
<evidence type="ECO:0000256" key="12">
    <source>
        <dbReference type="SAM" id="MobiDB-lite"/>
    </source>
</evidence>
<dbReference type="Pfam" id="PF12569">
    <property type="entry name" value="NatA_aux_su"/>
    <property type="match status" value="1"/>
</dbReference>
<dbReference type="GO" id="GO:0005977">
    <property type="term" value="P:glycogen metabolic process"/>
    <property type="evidence" value="ECO:0007669"/>
    <property type="project" value="UniProtKB-KW"/>
</dbReference>
<sequence length="1021" mass="119339">MKGLILNCMGKHEESQEIVKKGLKADLRSHICWHVFGLIQRSDKKYDEAIKAYKMALRIEPENMQILRDLSLLQVQMRDFEGYRDSRYKLLELRPSNKMGWIGYASAYHLQQEYDMALEIIKEFKKNNKPTSQVDYENSEIVLYEVMILSEAGRIEDALNKLEENSTCIFDRLAYLENRGSLLVKLGRFEDAERAYQTLLDRNQDCVHYYKQIEKCHKFDELNDRPKLASLYEAIIEKRPKAPIPKLLHLSYLSGSAFEAKTFTYLIECFRRGIPSLFKNIVLLYSDSQKISVIERILLEFVRKFEENGYNRFSLDGSNLPECPTTVLWIYYYLAQHFDWLKNYQRAHKYIDEALKHTPTLIELYLTKAKICKHSKEVAKAADLMVQAQELDTADRYVNSKCAKYLLRAGHVQQAEEMCAKFTREGSNVVESLTEMQCMWFELECARSFANLGQYGEALKKCHQIERHFVNFYEDQYDFHNYCLRKMSLSSYVRFLRFEDCLHVQKFYLSASKLAASIYLDMIENPQKFVDKITEGEETLSASDLKKMRRKANKAKAAEEKTKQNGQLQGKQKRRTDGELDVIEPEPLDPKKLSKPEDPLEEATKFIQPVLQMPCEDVDLWIVAFRLYFHKNKLLVMLQCLNKIFTLDPTNESIKTLFGNYIEKYNVASGDRVPDRLDLEEAIRVAAQQSSGFYTVYEPKEVIGRGLASVVRRCVEKALNKSVTFSEKRTRLVMRQLFDGVRYLHSKKIIHRDLKLENILCIDDKRVVVSDFGFAKQLEPDQKLRDLFGTPGYLAPETLRCQMYEDAEGYGLEVDEWALGVIMYTLLAGYAPFYHRQQLRMMRLVQEGRYEFDKEQWESVSEEAKDLIRRLLMVNPAVRISSRECLSHPWMTAGMGVPTSPARMVETPSLRRSLPQLRRLFRVVQHSICFIVRLRNFKQLKLKFDRAELRARPYRSREIRHEAESASFAIYGHWVNRGFYYSRDMLFANKPRPKYVKGGRTNSSRGHQNAGINSIGSHKEN</sequence>
<evidence type="ECO:0000256" key="9">
    <source>
        <dbReference type="ARBA" id="ARBA00023277"/>
    </source>
</evidence>
<keyword evidence="5" id="KW-0808">Transferase</keyword>
<evidence type="ECO:0000256" key="11">
    <source>
        <dbReference type="PROSITE-ProRule" id="PRU00339"/>
    </source>
</evidence>
<dbReference type="Gene3D" id="1.25.40.1040">
    <property type="match status" value="1"/>
</dbReference>
<reference evidence="14" key="2">
    <citation type="submission" date="2014-05" db="EMBL/GenBank/DDBJ databases">
        <title>The genome and life-stage specific transcriptomes of Globodera pallida elucidate key aspects of plant parasitism by a cyst nematode.</title>
        <authorList>
            <person name="Cotton J.A."/>
            <person name="Lilley C.J."/>
            <person name="Jones L.M."/>
            <person name="Kikuchi T."/>
            <person name="Reid A.J."/>
            <person name="Thorpe P."/>
            <person name="Tsai I.J."/>
            <person name="Beasley H."/>
            <person name="Blok V."/>
            <person name="Cock P.J.A."/>
            <person name="Van den Akker S.E."/>
            <person name="Holroyd N."/>
            <person name="Hunt M."/>
            <person name="Mantelin S."/>
            <person name="Naghra H."/>
            <person name="Pain A."/>
            <person name="Palomares-Rius J.E."/>
            <person name="Zarowiecki M."/>
            <person name="Berriman M."/>
            <person name="Jones J.T."/>
            <person name="Urwin P.E."/>
        </authorList>
    </citation>
    <scope>NUCLEOTIDE SEQUENCE [LARGE SCALE GENOMIC DNA]</scope>
    <source>
        <strain evidence="14">Lindley</strain>
    </source>
</reference>
<dbReference type="InterPro" id="IPR019734">
    <property type="entry name" value="TPR_rpt"/>
</dbReference>
<dbReference type="Pfam" id="PF13181">
    <property type="entry name" value="TPR_8"/>
    <property type="match status" value="1"/>
</dbReference>
<keyword evidence="4" id="KW-0321">Glycogen metabolism</keyword>
<proteinExistence type="predicted"/>
<comment type="subunit">
    <text evidence="10">Hexadecamer of 4 heterotetramers, each composed of alpha, beta, gamma, and delta subunits. Alpha (PHKA1 or PHKA2) and beta (PHKB) are regulatory subunits, gamma (PHKG1 or PHKG2) is the catalytic subunit, and delta is calmodulin.</text>
</comment>
<dbReference type="SMART" id="SM00028">
    <property type="entry name" value="TPR"/>
    <property type="match status" value="5"/>
</dbReference>
<dbReference type="Pfam" id="PF00069">
    <property type="entry name" value="Pkinase"/>
    <property type="match status" value="1"/>
</dbReference>
<evidence type="ECO:0000256" key="10">
    <source>
        <dbReference type="ARBA" id="ARBA00025890"/>
    </source>
</evidence>
<keyword evidence="9" id="KW-0119">Carbohydrate metabolism</keyword>
<evidence type="ECO:0000256" key="6">
    <source>
        <dbReference type="ARBA" id="ARBA00022737"/>
    </source>
</evidence>
<dbReference type="PRINTS" id="PR01049">
    <property type="entry name" value="PHOSPHBKNASE"/>
</dbReference>
<feature type="repeat" description="TPR" evidence="11">
    <location>
        <begin position="30"/>
        <end position="63"/>
    </location>
</feature>
<protein>
    <recommendedName>
        <fullName evidence="2">phosphorylase kinase</fullName>
        <ecNumber evidence="2">2.7.11.19</ecNumber>
    </recommendedName>
</protein>
<dbReference type="PROSITE" id="PS50005">
    <property type="entry name" value="TPR"/>
    <property type="match status" value="1"/>
</dbReference>
<dbReference type="Proteomes" id="UP000050741">
    <property type="component" value="Unassembled WGS sequence"/>
</dbReference>
<evidence type="ECO:0000256" key="5">
    <source>
        <dbReference type="ARBA" id="ARBA00022679"/>
    </source>
</evidence>
<dbReference type="GO" id="GO:0005524">
    <property type="term" value="F:ATP binding"/>
    <property type="evidence" value="ECO:0007669"/>
    <property type="project" value="InterPro"/>
</dbReference>
<evidence type="ECO:0000313" key="14">
    <source>
        <dbReference type="Proteomes" id="UP000050741"/>
    </source>
</evidence>
<dbReference type="InterPro" id="IPR021183">
    <property type="entry name" value="NatA_aux_su"/>
</dbReference>
<dbReference type="InterPro" id="IPR002291">
    <property type="entry name" value="Phosph_kin_gamma"/>
</dbReference>
<accession>A0A183C969</accession>
<name>A0A183C969_GLOPA</name>
<evidence type="ECO:0000256" key="8">
    <source>
        <dbReference type="ARBA" id="ARBA00022803"/>
    </source>
</evidence>
<organism evidence="14 15">
    <name type="scientific">Globodera pallida</name>
    <name type="common">Potato cyst nematode worm</name>
    <name type="synonym">Heterodera pallida</name>
    <dbReference type="NCBI Taxonomy" id="36090"/>
    <lineage>
        <taxon>Eukaryota</taxon>
        <taxon>Metazoa</taxon>
        <taxon>Ecdysozoa</taxon>
        <taxon>Nematoda</taxon>
        <taxon>Chromadorea</taxon>
        <taxon>Rhabditida</taxon>
        <taxon>Tylenchina</taxon>
        <taxon>Tylenchomorpha</taxon>
        <taxon>Tylenchoidea</taxon>
        <taxon>Heteroderidae</taxon>
        <taxon>Heteroderinae</taxon>
        <taxon>Globodera</taxon>
    </lineage>
</organism>
<keyword evidence="6" id="KW-0677">Repeat</keyword>
<evidence type="ECO:0000256" key="2">
    <source>
        <dbReference type="ARBA" id="ARBA00012432"/>
    </source>
</evidence>
<feature type="region of interest" description="Disordered" evidence="12">
    <location>
        <begin position="544"/>
        <end position="598"/>
    </location>
</feature>
<keyword evidence="3" id="KW-0723">Serine/threonine-protein kinase</keyword>
<dbReference type="WBParaSite" id="GPLIN_000941700">
    <property type="protein sequence ID" value="GPLIN_000941700"/>
    <property type="gene ID" value="GPLIN_000941700"/>
</dbReference>
<dbReference type="SMART" id="SM00220">
    <property type="entry name" value="S_TKc"/>
    <property type="match status" value="1"/>
</dbReference>
<dbReference type="SUPFAM" id="SSF56112">
    <property type="entry name" value="Protein kinase-like (PK-like)"/>
    <property type="match status" value="1"/>
</dbReference>
<evidence type="ECO:0000259" key="13">
    <source>
        <dbReference type="PROSITE" id="PS50011"/>
    </source>
</evidence>
<dbReference type="PANTHER" id="PTHR22767:SF2">
    <property type="entry name" value="N(ALPHA)-ACETYLTRANSFERASE 15_16, ISOFORM A"/>
    <property type="match status" value="1"/>
</dbReference>
<feature type="compositionally biased region" description="Polar residues" evidence="12">
    <location>
        <begin position="1000"/>
        <end position="1021"/>
    </location>
</feature>
<dbReference type="GO" id="GO:0031415">
    <property type="term" value="C:NatA complex"/>
    <property type="evidence" value="ECO:0007669"/>
    <property type="project" value="TreeGrafter"/>
</dbReference>
<dbReference type="PANTHER" id="PTHR22767">
    <property type="entry name" value="N-TERMINAL ACETYLTRANSFERASE-RELATED"/>
    <property type="match status" value="1"/>
</dbReference>
<dbReference type="GO" id="GO:0005516">
    <property type="term" value="F:calmodulin binding"/>
    <property type="evidence" value="ECO:0007669"/>
    <property type="project" value="InterPro"/>
</dbReference>
<dbReference type="EC" id="2.7.11.19" evidence="2"/>
<keyword evidence="14" id="KW-1185">Reference proteome</keyword>
<feature type="compositionally biased region" description="Basic and acidic residues" evidence="12">
    <location>
        <begin position="588"/>
        <end position="598"/>
    </location>
</feature>
<feature type="domain" description="Protein kinase" evidence="13">
    <location>
        <begin position="534"/>
        <end position="891"/>
    </location>
</feature>